<evidence type="ECO:0000313" key="2">
    <source>
        <dbReference type="Proteomes" id="UP001526201"/>
    </source>
</evidence>
<dbReference type="RefSeq" id="WP_264069726.1">
    <property type="nucleotide sequence ID" value="NZ_JACKTY010000033.1"/>
</dbReference>
<protein>
    <submittedName>
        <fullName evidence="1">Uncharacterized protein</fullName>
    </submittedName>
</protein>
<dbReference type="EMBL" id="JACKTY010000033">
    <property type="protein sequence ID" value="MCV7228576.1"/>
    <property type="molecule type" value="Genomic_DNA"/>
</dbReference>
<proteinExistence type="predicted"/>
<evidence type="ECO:0000313" key="1">
    <source>
        <dbReference type="EMBL" id="MCV7228576.1"/>
    </source>
</evidence>
<accession>A0ABT3CGE8</accession>
<keyword evidence="2" id="KW-1185">Reference proteome</keyword>
<sequence length="77" mass="8516">MDYEDVDPELIVKGDTIGTAAGVNQLPFVVEDINGPQTHGVMQWTFEGHDTATGKLRTTNFRKGGNRVRRYIDTGHA</sequence>
<dbReference type="Proteomes" id="UP001526201">
    <property type="component" value="Unassembled WGS sequence"/>
</dbReference>
<reference evidence="1 2" key="1">
    <citation type="journal article" date="2022" name="BMC Genomics">
        <title>Comparative genome analysis of mycobacteria focusing on tRNA and non-coding RNA.</title>
        <authorList>
            <person name="Behra P.R.K."/>
            <person name="Pettersson B.M.F."/>
            <person name="Ramesh M."/>
            <person name="Das S."/>
            <person name="Dasgupta S."/>
            <person name="Kirsebom L.A."/>
        </authorList>
    </citation>
    <scope>NUCLEOTIDE SEQUENCE [LARGE SCALE GENOMIC DNA]</scope>
    <source>
        <strain evidence="1 2">DSM 44078</strain>
    </source>
</reference>
<name>A0ABT3CGE8_9MYCO</name>
<gene>
    <name evidence="1" type="ORF">H7J73_21405</name>
</gene>
<comment type="caution">
    <text evidence="1">The sequence shown here is derived from an EMBL/GenBank/DDBJ whole genome shotgun (WGS) entry which is preliminary data.</text>
</comment>
<organism evidence="1 2">
    <name type="scientific">Mycolicibacterium komossense</name>
    <dbReference type="NCBI Taxonomy" id="1779"/>
    <lineage>
        <taxon>Bacteria</taxon>
        <taxon>Bacillati</taxon>
        <taxon>Actinomycetota</taxon>
        <taxon>Actinomycetes</taxon>
        <taxon>Mycobacteriales</taxon>
        <taxon>Mycobacteriaceae</taxon>
        <taxon>Mycolicibacterium</taxon>
    </lineage>
</organism>